<dbReference type="eggNOG" id="COG1309">
    <property type="taxonomic scope" value="Bacteria"/>
</dbReference>
<dbReference type="InterPro" id="IPR023772">
    <property type="entry name" value="DNA-bd_HTH_TetR-type_CS"/>
</dbReference>
<evidence type="ECO:0000256" key="2">
    <source>
        <dbReference type="PROSITE-ProRule" id="PRU00335"/>
    </source>
</evidence>
<dbReference type="AlphaFoldDB" id="T2GDG3"/>
<dbReference type="EMBL" id="CP006585">
    <property type="protein sequence ID" value="AGW14353.1"/>
    <property type="molecule type" value="Genomic_DNA"/>
</dbReference>
<feature type="domain" description="HTH tetR-type" evidence="3">
    <location>
        <begin position="12"/>
        <end position="72"/>
    </location>
</feature>
<dbReference type="PATRIC" id="fig|1121448.10.peg.2573"/>
<dbReference type="SUPFAM" id="SSF46689">
    <property type="entry name" value="Homeodomain-like"/>
    <property type="match status" value="1"/>
</dbReference>
<name>T2GDG3_MEGG1</name>
<keyword evidence="5" id="KW-1185">Reference proteome</keyword>
<evidence type="ECO:0000259" key="3">
    <source>
        <dbReference type="PROSITE" id="PS50977"/>
    </source>
</evidence>
<reference evidence="4 5" key="1">
    <citation type="journal article" date="2013" name="J. Bacteriol.">
        <title>Roles of HynAB and Ech, the only two hydrogenases found in the model sulfate reducer Desulfovibrio gigas.</title>
        <authorList>
            <person name="Morais-Silva F.O."/>
            <person name="Santos C.I."/>
            <person name="Rodrigues R."/>
            <person name="Pereira I.A."/>
            <person name="Rodrigues-Pousada C."/>
        </authorList>
    </citation>
    <scope>NUCLEOTIDE SEQUENCE [LARGE SCALE GENOMIC DNA]</scope>
    <source>
        <strain evidence="5">ATCC 19364 / DSM 1382 / NCIMB 9332 / VKM B-1759</strain>
    </source>
</reference>
<gene>
    <name evidence="4" type="ORF">DGI_2622</name>
</gene>
<dbReference type="PANTHER" id="PTHR30055">
    <property type="entry name" value="HTH-TYPE TRANSCRIPTIONAL REGULATOR RUTR"/>
    <property type="match status" value="1"/>
</dbReference>
<reference evidence="5" key="2">
    <citation type="submission" date="2013-07" db="EMBL/GenBank/DDBJ databases">
        <authorList>
            <person name="Morais-Silva F.O."/>
            <person name="Rezende A.M."/>
            <person name="Pimentel C."/>
            <person name="Resende D.M."/>
            <person name="Santos C.I."/>
            <person name="Clemente C."/>
            <person name="de Oliveira L.M."/>
            <person name="da Silva S.M."/>
            <person name="Costa D.A."/>
            <person name="Varela-Raposo A."/>
            <person name="Horacio E.C.A."/>
            <person name="Matos M."/>
            <person name="Flores O."/>
            <person name="Ruiz J.C."/>
            <person name="Rodrigues-Pousada C."/>
        </authorList>
    </citation>
    <scope>NUCLEOTIDE SEQUENCE [LARGE SCALE GENOMIC DNA]</scope>
    <source>
        <strain evidence="5">ATCC 19364 / DSM 1382 / NCIMB 9332 / VKM B-1759</strain>
    </source>
</reference>
<dbReference type="PROSITE" id="PS50977">
    <property type="entry name" value="HTH_TETR_2"/>
    <property type="match status" value="1"/>
</dbReference>
<keyword evidence="1 2" id="KW-0238">DNA-binding</keyword>
<dbReference type="InterPro" id="IPR001647">
    <property type="entry name" value="HTH_TetR"/>
</dbReference>
<evidence type="ECO:0000256" key="1">
    <source>
        <dbReference type="ARBA" id="ARBA00023125"/>
    </source>
</evidence>
<dbReference type="Gene3D" id="1.10.357.10">
    <property type="entry name" value="Tetracycline Repressor, domain 2"/>
    <property type="match status" value="1"/>
</dbReference>
<dbReference type="SUPFAM" id="SSF48498">
    <property type="entry name" value="Tetracyclin repressor-like, C-terminal domain"/>
    <property type="match status" value="1"/>
</dbReference>
<dbReference type="KEGG" id="dgg:DGI_2622"/>
<dbReference type="HOGENOM" id="CLU_069356_45_1_7"/>
<dbReference type="InterPro" id="IPR050109">
    <property type="entry name" value="HTH-type_TetR-like_transc_reg"/>
</dbReference>
<dbReference type="PRINTS" id="PR00455">
    <property type="entry name" value="HTHTETR"/>
</dbReference>
<evidence type="ECO:0000313" key="4">
    <source>
        <dbReference type="EMBL" id="AGW14353.1"/>
    </source>
</evidence>
<evidence type="ECO:0000313" key="5">
    <source>
        <dbReference type="Proteomes" id="UP000016587"/>
    </source>
</evidence>
<accession>T2GDG3</accession>
<feature type="DNA-binding region" description="H-T-H motif" evidence="2">
    <location>
        <begin position="35"/>
        <end position="54"/>
    </location>
</feature>
<protein>
    <submittedName>
        <fullName evidence="4">Putative TetR family transcriptional regulator</fullName>
    </submittedName>
</protein>
<dbReference type="Pfam" id="PF00440">
    <property type="entry name" value="TetR_N"/>
    <property type="match status" value="1"/>
</dbReference>
<sequence length="211" mass="23165">MSATETFAKIDPEKRARILEASLQEFAEHGYAQASINRVVQRCAIAKGSIFQYFSSKEGLFAYVFEAAVSHFADRLRQARDRSGNLPLEARLLSVLCDGLAFVADHPGAYGLLQKVLRGREIPMHAEMVRQLRALSARFITHMVEAAQARGEAAADIPVPDAAFFIETLAEGFLTDFYESRAAAGAREQAEARARVLARLMAHGLAGNPKE</sequence>
<dbReference type="InterPro" id="IPR009057">
    <property type="entry name" value="Homeodomain-like_sf"/>
</dbReference>
<dbReference type="RefSeq" id="WP_021761366.1">
    <property type="nucleotide sequence ID" value="NC_022444.1"/>
</dbReference>
<dbReference type="OrthoDB" id="9812484at2"/>
<dbReference type="InterPro" id="IPR036271">
    <property type="entry name" value="Tet_transcr_reg_TetR-rel_C_sf"/>
</dbReference>
<dbReference type="PROSITE" id="PS01081">
    <property type="entry name" value="HTH_TETR_1"/>
    <property type="match status" value="1"/>
</dbReference>
<proteinExistence type="predicted"/>
<dbReference type="STRING" id="1121448.DGI_2622"/>
<dbReference type="PANTHER" id="PTHR30055:SF226">
    <property type="entry name" value="HTH-TYPE TRANSCRIPTIONAL REGULATOR PKSA"/>
    <property type="match status" value="1"/>
</dbReference>
<dbReference type="Proteomes" id="UP000016587">
    <property type="component" value="Chromosome"/>
</dbReference>
<organism evidence="4 5">
    <name type="scientific">Megalodesulfovibrio gigas (strain ATCC 19364 / DSM 1382 / NCIMB 9332 / VKM B-1759)</name>
    <name type="common">Desulfovibrio gigas</name>
    <dbReference type="NCBI Taxonomy" id="1121448"/>
    <lineage>
        <taxon>Bacteria</taxon>
        <taxon>Pseudomonadati</taxon>
        <taxon>Thermodesulfobacteriota</taxon>
        <taxon>Desulfovibrionia</taxon>
        <taxon>Desulfovibrionales</taxon>
        <taxon>Desulfovibrionaceae</taxon>
        <taxon>Megalodesulfovibrio</taxon>
    </lineage>
</organism>
<dbReference type="GO" id="GO:0000976">
    <property type="term" value="F:transcription cis-regulatory region binding"/>
    <property type="evidence" value="ECO:0007669"/>
    <property type="project" value="TreeGrafter"/>
</dbReference>
<dbReference type="GO" id="GO:0003700">
    <property type="term" value="F:DNA-binding transcription factor activity"/>
    <property type="evidence" value="ECO:0007669"/>
    <property type="project" value="TreeGrafter"/>
</dbReference>